<dbReference type="Proteomes" id="UP001652700">
    <property type="component" value="Unplaced"/>
</dbReference>
<dbReference type="EnsemblMetazoa" id="XM_050642229.1">
    <property type="protein sequence ID" value="XP_050498186.1"/>
    <property type="gene ID" value="LOC126879184"/>
</dbReference>
<proteinExistence type="predicted"/>
<evidence type="ECO:0000256" key="1">
    <source>
        <dbReference type="SAM" id="MobiDB-lite"/>
    </source>
</evidence>
<organism evidence="2 3">
    <name type="scientific">Diabrotica virgifera virgifera</name>
    <name type="common">western corn rootworm</name>
    <dbReference type="NCBI Taxonomy" id="50390"/>
    <lineage>
        <taxon>Eukaryota</taxon>
        <taxon>Metazoa</taxon>
        <taxon>Ecdysozoa</taxon>
        <taxon>Arthropoda</taxon>
        <taxon>Hexapoda</taxon>
        <taxon>Insecta</taxon>
        <taxon>Pterygota</taxon>
        <taxon>Neoptera</taxon>
        <taxon>Endopterygota</taxon>
        <taxon>Coleoptera</taxon>
        <taxon>Polyphaga</taxon>
        <taxon>Cucujiformia</taxon>
        <taxon>Chrysomeloidea</taxon>
        <taxon>Chrysomelidae</taxon>
        <taxon>Galerucinae</taxon>
        <taxon>Diabroticina</taxon>
        <taxon>Diabroticites</taxon>
        <taxon>Diabrotica</taxon>
    </lineage>
</organism>
<feature type="compositionally biased region" description="Basic and acidic residues" evidence="1">
    <location>
        <begin position="204"/>
        <end position="214"/>
    </location>
</feature>
<name>A0ABM5JJR8_DIAVI</name>
<keyword evidence="3" id="KW-1185">Reference proteome</keyword>
<feature type="compositionally biased region" description="Polar residues" evidence="1">
    <location>
        <begin position="139"/>
        <end position="167"/>
    </location>
</feature>
<protein>
    <submittedName>
        <fullName evidence="2">Uncharacterized protein</fullName>
    </submittedName>
</protein>
<dbReference type="GeneID" id="126879184"/>
<reference evidence="2" key="1">
    <citation type="submission" date="2025-05" db="UniProtKB">
        <authorList>
            <consortium name="EnsemblMetazoa"/>
        </authorList>
    </citation>
    <scope>IDENTIFICATION</scope>
</reference>
<sequence length="518" mass="59087">MFGQSRGKYLMNLAIQKKRTKDDLENCEATVASGPSQAQDGPMEVVNEGHSERATLENLGPLELLGMDENNIILLENVSDQEAGLFFSQPLEIQITGDQPPTLNENVETLQYQELEVPVHEISSVISSNSNFNSDSDEQYQPPSSNSTASIESDDSQPPSNNSTASIESDDSIRVASVLQAENNEQSATEETASKRKKRRGKRNGNEYKRQKNAEMRLFGKSYVGFKKDASGKYKQIKQIDEKKIGPRCRGHTRMKKGGPRQSFFCDQINDEERSRLFSEFWALPNWDSKKTYIKNNVLHSEPKYKRNDSIDVSRKKTTFRFYFSMSDGNRGKVKKQVCKQMFMHTISIGERPLRDWVKPPETSSSQASTSVENISASENAIIELKEWLNSLAKVESHYCRASSDKLYLEPVWGSMRDFYRKYVSIFKGLGKTKVSRTTLKKIMDNMNLAFYTPKKDQCNECTMHGAGTLDKESYAKHIKKNKKQLLKKRLTKAKPLKIVAKSDLIQLTYKLCFWHHV</sequence>
<feature type="compositionally biased region" description="Polar residues" evidence="1">
    <location>
        <begin position="180"/>
        <end position="191"/>
    </location>
</feature>
<evidence type="ECO:0000313" key="3">
    <source>
        <dbReference type="Proteomes" id="UP001652700"/>
    </source>
</evidence>
<evidence type="ECO:0000313" key="2">
    <source>
        <dbReference type="EnsemblMetazoa" id="XP_050498186.1"/>
    </source>
</evidence>
<feature type="region of interest" description="Disordered" evidence="1">
    <location>
        <begin position="128"/>
        <end position="214"/>
    </location>
</feature>
<accession>A0ABM5JJR8</accession>
<dbReference type="RefSeq" id="XP_050498186.1">
    <property type="nucleotide sequence ID" value="XM_050642229.1"/>
</dbReference>
<dbReference type="PANTHER" id="PTHR10773">
    <property type="entry name" value="DNA-DIRECTED RNA POLYMERASES I, II, AND III SUBUNIT RPABC2"/>
    <property type="match status" value="1"/>
</dbReference>
<dbReference type="PANTHER" id="PTHR10773:SF19">
    <property type="match status" value="1"/>
</dbReference>